<keyword evidence="3" id="KW-1185">Reference proteome</keyword>
<sequence>MLLPFAERAIADDSKFTDYCLNTEHPVGKHKARVFQSALGINLTNWEILKDTILDAVLLNPAVYQGKNSYGELYSVIFQMNYTNKDAIICSTWIIHEDENFPRLTSCYVIS</sequence>
<organism evidence="2 3">
    <name type="scientific">Larkinella rosea</name>
    <dbReference type="NCBI Taxonomy" id="2025312"/>
    <lineage>
        <taxon>Bacteria</taxon>
        <taxon>Pseudomonadati</taxon>
        <taxon>Bacteroidota</taxon>
        <taxon>Cytophagia</taxon>
        <taxon>Cytophagales</taxon>
        <taxon>Spirosomataceae</taxon>
        <taxon>Larkinella</taxon>
    </lineage>
</organism>
<accession>A0A3P1BCY0</accession>
<dbReference type="Proteomes" id="UP000271925">
    <property type="component" value="Unassembled WGS sequence"/>
</dbReference>
<reference evidence="2 3" key="1">
    <citation type="submission" date="2018-11" db="EMBL/GenBank/DDBJ databases">
        <authorList>
            <person name="Zhou Z."/>
            <person name="Wang G."/>
        </authorList>
    </citation>
    <scope>NUCLEOTIDE SEQUENCE [LARGE SCALE GENOMIC DNA]</scope>
    <source>
        <strain evidence="2 3">KCTC52004</strain>
    </source>
</reference>
<evidence type="ECO:0000313" key="3">
    <source>
        <dbReference type="Proteomes" id="UP000271925"/>
    </source>
</evidence>
<feature type="domain" description="DUF6883" evidence="1">
    <location>
        <begin position="3"/>
        <end position="110"/>
    </location>
</feature>
<protein>
    <recommendedName>
        <fullName evidence="1">DUF6883 domain-containing protein</fullName>
    </recommendedName>
</protein>
<dbReference type="AlphaFoldDB" id="A0A3P1BCY0"/>
<dbReference type="EMBL" id="RQJO01000015">
    <property type="protein sequence ID" value="RRA98894.1"/>
    <property type="molecule type" value="Genomic_DNA"/>
</dbReference>
<dbReference type="Pfam" id="PF21814">
    <property type="entry name" value="DUF6883"/>
    <property type="match status" value="1"/>
</dbReference>
<name>A0A3P1BCY0_9BACT</name>
<gene>
    <name evidence="2" type="ORF">EHT25_28310</name>
</gene>
<proteinExistence type="predicted"/>
<dbReference type="RefSeq" id="WP_124878819.1">
    <property type="nucleotide sequence ID" value="NZ_RQJO01000015.1"/>
</dbReference>
<evidence type="ECO:0000259" key="1">
    <source>
        <dbReference type="Pfam" id="PF21814"/>
    </source>
</evidence>
<dbReference type="InterPro" id="IPR049250">
    <property type="entry name" value="DUF6883"/>
</dbReference>
<comment type="caution">
    <text evidence="2">The sequence shown here is derived from an EMBL/GenBank/DDBJ whole genome shotgun (WGS) entry which is preliminary data.</text>
</comment>
<dbReference type="OrthoDB" id="5801353at2"/>
<evidence type="ECO:0000313" key="2">
    <source>
        <dbReference type="EMBL" id="RRA98894.1"/>
    </source>
</evidence>